<dbReference type="Pfam" id="PF02875">
    <property type="entry name" value="Mur_ligase_C"/>
    <property type="match status" value="1"/>
</dbReference>
<dbReference type="SUPFAM" id="SSF53623">
    <property type="entry name" value="MurD-like peptide ligases, catalytic domain"/>
    <property type="match status" value="1"/>
</dbReference>
<feature type="binding site" evidence="11">
    <location>
        <position position="481"/>
    </location>
    <ligand>
        <name>meso-2,6-diaminopimelate</name>
        <dbReference type="ChEBI" id="CHEBI:57791"/>
    </ligand>
</feature>
<evidence type="ECO:0000256" key="11">
    <source>
        <dbReference type="HAMAP-Rule" id="MF_00208"/>
    </source>
</evidence>
<protein>
    <recommendedName>
        <fullName evidence="11">UDP-N-acetylmuramoyl-L-alanyl-D-glutamate--2,6-diaminopimelate ligase</fullName>
        <ecNumber evidence="11">6.3.2.13</ecNumber>
    </recommendedName>
    <alternativeName>
        <fullName evidence="11">Meso-A2pm-adding enzyme</fullName>
    </alternativeName>
    <alternativeName>
        <fullName evidence="11">Meso-diaminopimelate-adding enzyme</fullName>
    </alternativeName>
    <alternativeName>
        <fullName evidence="11">UDP-MurNAc-L-Ala-D-Glu:meso-diaminopimelate ligase</fullName>
    </alternativeName>
    <alternativeName>
        <fullName evidence="11">UDP-MurNAc-tripeptide synthetase</fullName>
    </alternativeName>
    <alternativeName>
        <fullName evidence="11">UDP-N-acetylmuramyl-tripeptide synthetase</fullName>
    </alternativeName>
</protein>
<dbReference type="InterPro" id="IPR004101">
    <property type="entry name" value="Mur_ligase_C"/>
</dbReference>
<keyword evidence="7 11" id="KW-0133">Cell shape</keyword>
<evidence type="ECO:0000256" key="7">
    <source>
        <dbReference type="ARBA" id="ARBA00022960"/>
    </source>
</evidence>
<comment type="cofactor">
    <cofactor evidence="11">
        <name>Mg(2+)</name>
        <dbReference type="ChEBI" id="CHEBI:18420"/>
    </cofactor>
</comment>
<dbReference type="NCBIfam" id="TIGR01085">
    <property type="entry name" value="murE"/>
    <property type="match status" value="1"/>
</dbReference>
<feature type="binding site" evidence="11">
    <location>
        <begin position="426"/>
        <end position="429"/>
    </location>
    <ligand>
        <name>meso-2,6-diaminopimelate</name>
        <dbReference type="ChEBI" id="CHEBI:57791"/>
    </ligand>
</feature>
<dbReference type="InterPro" id="IPR036615">
    <property type="entry name" value="Mur_ligase_C_dom_sf"/>
</dbReference>
<evidence type="ECO:0000256" key="5">
    <source>
        <dbReference type="ARBA" id="ARBA00022741"/>
    </source>
</evidence>
<feature type="binding site" evidence="11">
    <location>
        <begin position="169"/>
        <end position="170"/>
    </location>
    <ligand>
        <name>UDP-N-acetyl-alpha-D-muramoyl-L-alanyl-D-glutamate</name>
        <dbReference type="ChEBI" id="CHEBI:83900"/>
    </ligand>
</feature>
<comment type="PTM">
    <text evidence="11">Carboxylation is probably crucial for Mg(2+) binding and, consequently, for the gamma-phosphate positioning of ATP.</text>
</comment>
<comment type="function">
    <text evidence="11">Catalyzes the addition of meso-diaminopimelic acid to the nucleotide precursor UDP-N-acetylmuramoyl-L-alanyl-D-glutamate (UMAG) in the biosynthesis of bacterial cell-wall peptidoglycan.</text>
</comment>
<keyword evidence="11" id="KW-0460">Magnesium</keyword>
<dbReference type="InterPro" id="IPR013221">
    <property type="entry name" value="Mur_ligase_cen"/>
</dbReference>
<evidence type="ECO:0000256" key="3">
    <source>
        <dbReference type="ARBA" id="ARBA00022598"/>
    </source>
</evidence>
<dbReference type="PROSITE" id="PS01011">
    <property type="entry name" value="FOLYLPOLYGLU_SYNT_1"/>
    <property type="match status" value="1"/>
</dbReference>
<feature type="binding site" evidence="11">
    <location>
        <position position="402"/>
    </location>
    <ligand>
        <name>meso-2,6-diaminopimelate</name>
        <dbReference type="ChEBI" id="CHEBI:57791"/>
    </ligand>
</feature>
<evidence type="ECO:0000259" key="15">
    <source>
        <dbReference type="Pfam" id="PF08245"/>
    </source>
</evidence>
<feature type="domain" description="Mur ligase C-terminal" evidence="14">
    <location>
        <begin position="353"/>
        <end position="479"/>
    </location>
</feature>
<evidence type="ECO:0000313" key="16">
    <source>
        <dbReference type="EMBL" id="GLX77802.1"/>
    </source>
</evidence>
<dbReference type="InterPro" id="IPR005761">
    <property type="entry name" value="UDP-N-AcMur-Glu-dNH2Pim_ligase"/>
</dbReference>
<keyword evidence="6 11" id="KW-0067">ATP-binding</keyword>
<feature type="binding site" evidence="11">
    <location>
        <position position="35"/>
    </location>
    <ligand>
        <name>UDP-N-acetyl-alpha-D-muramoyl-L-alanyl-D-glutamate</name>
        <dbReference type="ChEBI" id="CHEBI:83900"/>
    </ligand>
</feature>
<evidence type="ECO:0000259" key="14">
    <source>
        <dbReference type="Pfam" id="PF02875"/>
    </source>
</evidence>
<keyword evidence="2 11" id="KW-0963">Cytoplasm</keyword>
<comment type="catalytic activity">
    <reaction evidence="11">
        <text>UDP-N-acetyl-alpha-D-muramoyl-L-alanyl-D-glutamate + meso-2,6-diaminopimelate + ATP = UDP-N-acetyl-alpha-D-muramoyl-L-alanyl-gamma-D-glutamyl-meso-2,6-diaminopimelate + ADP + phosphate + H(+)</text>
        <dbReference type="Rhea" id="RHEA:23676"/>
        <dbReference type="ChEBI" id="CHEBI:15378"/>
        <dbReference type="ChEBI" id="CHEBI:30616"/>
        <dbReference type="ChEBI" id="CHEBI:43474"/>
        <dbReference type="ChEBI" id="CHEBI:57791"/>
        <dbReference type="ChEBI" id="CHEBI:83900"/>
        <dbReference type="ChEBI" id="CHEBI:83905"/>
        <dbReference type="ChEBI" id="CHEBI:456216"/>
        <dbReference type="EC" id="6.3.2.13"/>
    </reaction>
</comment>
<dbReference type="Proteomes" id="UP001157186">
    <property type="component" value="Unassembled WGS sequence"/>
</dbReference>
<dbReference type="InterPro" id="IPR036565">
    <property type="entry name" value="Mur-like_cat_sf"/>
</dbReference>
<dbReference type="GO" id="GO:0016874">
    <property type="term" value="F:ligase activity"/>
    <property type="evidence" value="ECO:0007669"/>
    <property type="project" value="UniProtKB-KW"/>
</dbReference>
<comment type="similarity">
    <text evidence="1 11">Belongs to the MurCDEF family. MurE subfamily.</text>
</comment>
<dbReference type="HAMAP" id="MF_00208">
    <property type="entry name" value="MurE"/>
    <property type="match status" value="1"/>
</dbReference>
<organism evidence="16 17">
    <name type="scientific">Thalassotalea insulae</name>
    <dbReference type="NCBI Taxonomy" id="2056778"/>
    <lineage>
        <taxon>Bacteria</taxon>
        <taxon>Pseudomonadati</taxon>
        <taxon>Pseudomonadota</taxon>
        <taxon>Gammaproteobacteria</taxon>
        <taxon>Alteromonadales</taxon>
        <taxon>Colwelliaceae</taxon>
        <taxon>Thalassotalea</taxon>
    </lineage>
</organism>
<evidence type="ECO:0000256" key="6">
    <source>
        <dbReference type="ARBA" id="ARBA00022840"/>
    </source>
</evidence>
<dbReference type="Pfam" id="PF01225">
    <property type="entry name" value="Mur_ligase"/>
    <property type="match status" value="1"/>
</dbReference>
<feature type="binding site" evidence="11">
    <location>
        <begin position="127"/>
        <end position="133"/>
    </location>
    <ligand>
        <name>ATP</name>
        <dbReference type="ChEBI" id="CHEBI:30616"/>
    </ligand>
</feature>
<feature type="binding site" evidence="11">
    <location>
        <position position="204"/>
    </location>
    <ligand>
        <name>UDP-N-acetyl-alpha-D-muramoyl-L-alanyl-D-glutamate</name>
        <dbReference type="ChEBI" id="CHEBI:83900"/>
    </ligand>
</feature>
<keyword evidence="10 11" id="KW-0961">Cell wall biogenesis/degradation</keyword>
<dbReference type="InterPro" id="IPR018109">
    <property type="entry name" value="Folylpolyglutamate_synth_CS"/>
</dbReference>
<dbReference type="InterPro" id="IPR035911">
    <property type="entry name" value="MurE/MurF_N"/>
</dbReference>
<feature type="domain" description="Mur ligase N-terminal catalytic" evidence="13">
    <location>
        <begin position="30"/>
        <end position="113"/>
    </location>
</feature>
<keyword evidence="17" id="KW-1185">Reference proteome</keyword>
<keyword evidence="8 11" id="KW-0573">Peptidoglycan synthesis</keyword>
<dbReference type="Gene3D" id="3.40.1190.10">
    <property type="entry name" value="Mur-like, catalytic domain"/>
    <property type="match status" value="1"/>
</dbReference>
<dbReference type="InterPro" id="IPR000713">
    <property type="entry name" value="Mur_ligase_N"/>
</dbReference>
<gene>
    <name evidence="11 16" type="primary">murE</name>
    <name evidence="16" type="ORF">tinsulaeT_11420</name>
</gene>
<sequence length="509" mass="55806">MFSSNGKTISKWLAPFGIDLELSLSEQVRHLVNDSRELSAGDIFCGVNGTANKGRDFIAQALAADCHLILVECQHSAQHGTITTKPSTSGIEVAIIEFYQLNQQLFTLASAFYFHPHQQLMMIGITGTNGKTTTSQLIAKLLSANNQPCSVIGTNGAGQIDQLTAIKNTTPGATELMRWLQQFTEQQQSAVAMEVSSHALVQARVQASLFDVAVFTNLSRDHLDYHQSMENYAEAKFQIFSDNGEQIAVVNGDDQTAQVWLTHWHNKKNLIVYGRSETVKQYQQFVYAGAISHQHSGVTFTLSSHLGEVTIHSQLIGDFNVDNLLAAIAVLIHAKVSLSDIAISVKSLTAIPGRMEAFSRHNAPLAVVDYAHTPDGLENALKACRQHCQGQLWVVFGCGGDRDRGKRPLMGKIAEIHSDQIIITNDNPRTESPEQIVKDVLAGCQQPEKINVMLERQQAVLAALTQAKPDDVVLLAGKGHEDYVIIGDQQLTYNERELVRSTYAHGALS</sequence>
<feature type="modified residue" description="N6-carboxylysine" evidence="11">
    <location>
        <position position="236"/>
    </location>
</feature>
<evidence type="ECO:0000256" key="12">
    <source>
        <dbReference type="RuleBase" id="RU004135"/>
    </source>
</evidence>
<evidence type="ECO:0000256" key="9">
    <source>
        <dbReference type="ARBA" id="ARBA00023306"/>
    </source>
</evidence>
<evidence type="ECO:0000256" key="8">
    <source>
        <dbReference type="ARBA" id="ARBA00022984"/>
    </source>
</evidence>
<dbReference type="Pfam" id="PF08245">
    <property type="entry name" value="Mur_ligase_M"/>
    <property type="match status" value="1"/>
</dbReference>
<feature type="binding site" evidence="11">
    <location>
        <position position="202"/>
    </location>
    <ligand>
        <name>UDP-N-acetyl-alpha-D-muramoyl-L-alanyl-D-glutamate</name>
        <dbReference type="ChEBI" id="CHEBI:83900"/>
    </ligand>
</feature>
<keyword evidence="9 11" id="KW-0131">Cell cycle</keyword>
<dbReference type="PANTHER" id="PTHR23135:SF4">
    <property type="entry name" value="UDP-N-ACETYLMURAMOYL-L-ALANYL-D-GLUTAMATE--2,6-DIAMINOPIMELATE LIGASE MURE HOMOLOG, CHLOROPLASTIC"/>
    <property type="match status" value="1"/>
</dbReference>
<comment type="pathway">
    <text evidence="11 12">Cell wall biogenesis; peptidoglycan biosynthesis.</text>
</comment>
<comment type="subcellular location">
    <subcellularLocation>
        <location evidence="11 12">Cytoplasm</location>
    </subcellularLocation>
</comment>
<feature type="domain" description="Mur ligase central" evidence="15">
    <location>
        <begin position="125"/>
        <end position="330"/>
    </location>
</feature>
<comment type="caution">
    <text evidence="11">Lacks conserved residue(s) required for the propagation of feature annotation.</text>
</comment>
<comment type="caution">
    <text evidence="16">The sequence shown here is derived from an EMBL/GenBank/DDBJ whole genome shotgun (WGS) entry which is preliminary data.</text>
</comment>
<dbReference type="SUPFAM" id="SSF63418">
    <property type="entry name" value="MurE/MurF N-terminal domain"/>
    <property type="match status" value="1"/>
</dbReference>
<dbReference type="Gene3D" id="3.90.190.20">
    <property type="entry name" value="Mur ligase, C-terminal domain"/>
    <property type="match status" value="1"/>
</dbReference>
<dbReference type="RefSeq" id="WP_284243693.1">
    <property type="nucleotide sequence ID" value="NZ_BSST01000001.1"/>
</dbReference>
<evidence type="ECO:0000259" key="13">
    <source>
        <dbReference type="Pfam" id="PF01225"/>
    </source>
</evidence>
<evidence type="ECO:0000313" key="17">
    <source>
        <dbReference type="Proteomes" id="UP001157186"/>
    </source>
</evidence>
<dbReference type="EMBL" id="BSST01000001">
    <property type="protein sequence ID" value="GLX77802.1"/>
    <property type="molecule type" value="Genomic_DNA"/>
</dbReference>
<feature type="binding site" evidence="11">
    <location>
        <position position="477"/>
    </location>
    <ligand>
        <name>meso-2,6-diaminopimelate</name>
        <dbReference type="ChEBI" id="CHEBI:57791"/>
    </ligand>
</feature>
<name>A0ABQ6GPE1_9GAMM</name>
<dbReference type="SUPFAM" id="SSF53244">
    <property type="entry name" value="MurD-like peptide ligases, peptide-binding domain"/>
    <property type="match status" value="1"/>
</dbReference>
<keyword evidence="3 11" id="KW-0436">Ligase</keyword>
<dbReference type="NCBIfam" id="NF001126">
    <property type="entry name" value="PRK00139.1-4"/>
    <property type="match status" value="1"/>
</dbReference>
<dbReference type="Gene3D" id="3.40.1390.10">
    <property type="entry name" value="MurE/MurF, N-terminal domain"/>
    <property type="match status" value="1"/>
</dbReference>
<evidence type="ECO:0000256" key="4">
    <source>
        <dbReference type="ARBA" id="ARBA00022618"/>
    </source>
</evidence>
<keyword evidence="5 11" id="KW-0547">Nucleotide-binding</keyword>
<evidence type="ECO:0000256" key="2">
    <source>
        <dbReference type="ARBA" id="ARBA00022490"/>
    </source>
</evidence>
<dbReference type="EC" id="6.3.2.13" evidence="11"/>
<reference evidence="16 17" key="1">
    <citation type="submission" date="2023-03" db="EMBL/GenBank/DDBJ databases">
        <title>Draft genome sequence of Thalassotalea insulae KCTC 62186T.</title>
        <authorList>
            <person name="Sawabe T."/>
        </authorList>
    </citation>
    <scope>NUCLEOTIDE SEQUENCE [LARGE SCALE GENOMIC DNA]</scope>
    <source>
        <strain evidence="16 17">KCTC 62186</strain>
    </source>
</reference>
<evidence type="ECO:0000256" key="10">
    <source>
        <dbReference type="ARBA" id="ARBA00023316"/>
    </source>
</evidence>
<dbReference type="PANTHER" id="PTHR23135">
    <property type="entry name" value="MUR LIGASE FAMILY MEMBER"/>
    <property type="match status" value="1"/>
</dbReference>
<feature type="short sequence motif" description="Meso-diaminopimelate recognition motif" evidence="11">
    <location>
        <begin position="426"/>
        <end position="429"/>
    </location>
</feature>
<feature type="binding site" evidence="11">
    <location>
        <position position="168"/>
    </location>
    <ligand>
        <name>UDP-N-acetyl-alpha-D-muramoyl-L-alanyl-D-glutamate</name>
        <dbReference type="ChEBI" id="CHEBI:83900"/>
    </ligand>
</feature>
<evidence type="ECO:0000256" key="1">
    <source>
        <dbReference type="ARBA" id="ARBA00005898"/>
    </source>
</evidence>
<feature type="binding site" evidence="11">
    <location>
        <position position="196"/>
    </location>
    <ligand>
        <name>UDP-N-acetyl-alpha-D-muramoyl-L-alanyl-D-glutamate</name>
        <dbReference type="ChEBI" id="CHEBI:83900"/>
    </ligand>
</feature>
<accession>A0ABQ6GPE1</accession>
<proteinExistence type="inferred from homology"/>
<keyword evidence="4 11" id="KW-0132">Cell division</keyword>